<evidence type="ECO:0000259" key="5">
    <source>
        <dbReference type="PROSITE" id="PS51786"/>
    </source>
</evidence>
<organism evidence="6 7">
    <name type="scientific">Paramagnetospirillum caucaseum</name>
    <dbReference type="NCBI Taxonomy" id="1244869"/>
    <lineage>
        <taxon>Bacteria</taxon>
        <taxon>Pseudomonadati</taxon>
        <taxon>Pseudomonadota</taxon>
        <taxon>Alphaproteobacteria</taxon>
        <taxon>Rhodospirillales</taxon>
        <taxon>Magnetospirillaceae</taxon>
        <taxon>Paramagnetospirillum</taxon>
    </lineage>
</organism>
<keyword evidence="7" id="KW-1185">Reference proteome</keyword>
<dbReference type="InterPro" id="IPR008269">
    <property type="entry name" value="Lon_proteolytic"/>
</dbReference>
<dbReference type="PROSITE" id="PS51786">
    <property type="entry name" value="LON_PROTEOLYTIC"/>
    <property type="match status" value="1"/>
</dbReference>
<dbReference type="Pfam" id="PF13654">
    <property type="entry name" value="AAA_32"/>
    <property type="match status" value="1"/>
</dbReference>
<dbReference type="GO" id="GO:0004252">
    <property type="term" value="F:serine-type endopeptidase activity"/>
    <property type="evidence" value="ECO:0007669"/>
    <property type="project" value="UniProtKB-UniRule"/>
</dbReference>
<proteinExistence type="inferred from homology"/>
<feature type="active site" evidence="2">
    <location>
        <position position="709"/>
    </location>
</feature>
<dbReference type="PANTHER" id="PTHR10046">
    <property type="entry name" value="ATP DEPENDENT LON PROTEASE FAMILY MEMBER"/>
    <property type="match status" value="1"/>
</dbReference>
<dbReference type="InterPro" id="IPR020568">
    <property type="entry name" value="Ribosomal_Su5_D2-typ_SF"/>
</dbReference>
<feature type="compositionally biased region" description="Basic and acidic residues" evidence="4">
    <location>
        <begin position="299"/>
        <end position="311"/>
    </location>
</feature>
<dbReference type="InterPro" id="IPR027065">
    <property type="entry name" value="Lon_Prtase"/>
</dbReference>
<dbReference type="Gene3D" id="1.10.8.60">
    <property type="match status" value="1"/>
</dbReference>
<dbReference type="GO" id="GO:0030163">
    <property type="term" value="P:protein catabolic process"/>
    <property type="evidence" value="ECO:0007669"/>
    <property type="project" value="InterPro"/>
</dbReference>
<reference evidence="6 7" key="1">
    <citation type="journal article" date="2014" name="Genome Announc.">
        <title>Draft Genome Sequence of Magnetospirillum sp. Strain SO-1, a Freshwater Magnetotactic Bacterium Isolated from the Ol'khovka River, Russia.</title>
        <authorList>
            <person name="Grouzdev D.S."/>
            <person name="Dziuba M.V."/>
            <person name="Sukhacheva M.S."/>
            <person name="Mardanov A.V."/>
            <person name="Beletskiy A.V."/>
            <person name="Kuznetsov B.B."/>
            <person name="Skryabin K.G."/>
        </authorList>
    </citation>
    <scope>NUCLEOTIDE SEQUENCE [LARGE SCALE GENOMIC DNA]</scope>
    <source>
        <strain evidence="6 7">SO-1</strain>
    </source>
</reference>
<dbReference type="GO" id="GO:0005524">
    <property type="term" value="F:ATP binding"/>
    <property type="evidence" value="ECO:0007669"/>
    <property type="project" value="InterPro"/>
</dbReference>
<dbReference type="Pfam" id="PF20436">
    <property type="entry name" value="LonB_AAA-LID"/>
    <property type="match status" value="1"/>
</dbReference>
<evidence type="ECO:0000256" key="4">
    <source>
        <dbReference type="SAM" id="MobiDB-lite"/>
    </source>
</evidence>
<protein>
    <recommendedName>
        <fullName evidence="2">endopeptidase La</fullName>
        <ecNumber evidence="2">3.4.21.53</ecNumber>
    </recommendedName>
</protein>
<dbReference type="InterPro" id="IPR046843">
    <property type="entry name" value="LonB_AAA-LID"/>
</dbReference>
<keyword evidence="1 2" id="KW-0645">Protease</keyword>
<dbReference type="AlphaFoldDB" id="M2YCA0"/>
<dbReference type="Proteomes" id="UP000011744">
    <property type="component" value="Unassembled WGS sequence"/>
</dbReference>
<comment type="catalytic activity">
    <reaction evidence="2">
        <text>Hydrolysis of proteins in presence of ATP.</text>
        <dbReference type="EC" id="3.4.21.53"/>
    </reaction>
</comment>
<dbReference type="PATRIC" id="fig|1244869.3.peg.1536"/>
<dbReference type="OrthoDB" id="9758568at2"/>
<dbReference type="SUPFAM" id="SSF54211">
    <property type="entry name" value="Ribosomal protein S5 domain 2-like"/>
    <property type="match status" value="1"/>
</dbReference>
<dbReference type="STRING" id="1244869.H261_07588"/>
<evidence type="ECO:0000256" key="3">
    <source>
        <dbReference type="SAM" id="Coils"/>
    </source>
</evidence>
<comment type="similarity">
    <text evidence="2">Belongs to the peptidase S16 family.</text>
</comment>
<name>M2YCA0_9PROT</name>
<dbReference type="SUPFAM" id="SSF52540">
    <property type="entry name" value="P-loop containing nucleoside triphosphate hydrolases"/>
    <property type="match status" value="1"/>
</dbReference>
<evidence type="ECO:0000256" key="2">
    <source>
        <dbReference type="PROSITE-ProRule" id="PRU01122"/>
    </source>
</evidence>
<sequence length="821" mass="89581">MSKRRKAEKGPAPLPPSALYRVCDSARFDFATTADLPGDFDGPAPALGQERAVEAIRFAIGMRHRGFNLFALGAEGTGRRSLILDHLREAAAARPPADDWVYVENFAATARPRALRLPAGRGRALERDMAHLVEELGHALPAAFEAEDYRARRQMVESEAKQQREAAFSAIQEDAEAHGIALVRTPGGLGLAPSKGDEVLPPDEFKQLPDEVQARLRAEMERLQERLEATIKQVPRWDRDARARLRELEREAVGRAIVHLMDDLRRAWVDLPEVGAYLDDVARDVALNAQDFLPESEEGEHRGEGRPRGPDGRFRRYRVNVLVCREGETGAPVVMETYPTQPNLIGRVEHIAQYGTLITDFNLIKAGSLHRANGGYLVMDALKLLMHPFAWEDLKRALRDHEIRIESPGQAMGLISTLSLEPQPIPLDLKVVLVGDPMLYYLLSHNDPEFGELFKVSADFDWHMERSETNTALLARSVAALARKEGLRPLDRGAVARIVEQASREVADSTRLSTHMASLADLVREADYWAGDAGAQTVAASHVERAVAASIRRLDRVRDNVQDEMLSGTVHIATDGEAVGQINGLAVLELGRFSFGRPTRVTARVRFGKGDVVDIEREVLLGGPIHGKGVMILSSFLASRYATELPLALSATLVFEQSYGGIEGDSASSTELYALLSALADLPIRQGLAVTGSIDQFGRVQAIGGVNEKIEGFFDLCRARGLDGSHGVLIPAANVPHLMLRKDVVEAAEAGLFAVYPVESVDQGMALLTGYPAGERDAEGKFPSGSINRRVAARLGAFMRRAEDLAMPRLSGGLGRNGGGG</sequence>
<dbReference type="InterPro" id="IPR014721">
    <property type="entry name" value="Ribsml_uS5_D2-typ_fold_subgr"/>
</dbReference>
<dbReference type="EMBL" id="AONQ01000015">
    <property type="protein sequence ID" value="EME70611.1"/>
    <property type="molecule type" value="Genomic_DNA"/>
</dbReference>
<dbReference type="GO" id="GO:0006508">
    <property type="term" value="P:proteolysis"/>
    <property type="evidence" value="ECO:0007669"/>
    <property type="project" value="UniProtKB-KW"/>
</dbReference>
<dbReference type="InterPro" id="IPR041699">
    <property type="entry name" value="AAA_32"/>
</dbReference>
<comment type="caution">
    <text evidence="6">The sequence shown here is derived from an EMBL/GenBank/DDBJ whole genome shotgun (WGS) entry which is preliminary data.</text>
</comment>
<dbReference type="EC" id="3.4.21.53" evidence="2"/>
<keyword evidence="2" id="KW-0720">Serine protease</keyword>
<dbReference type="Pfam" id="PF05362">
    <property type="entry name" value="Lon_C"/>
    <property type="match status" value="1"/>
</dbReference>
<gene>
    <name evidence="6" type="ORF">H261_07588</name>
</gene>
<evidence type="ECO:0000313" key="6">
    <source>
        <dbReference type="EMBL" id="EME70611.1"/>
    </source>
</evidence>
<evidence type="ECO:0000313" key="7">
    <source>
        <dbReference type="Proteomes" id="UP000011744"/>
    </source>
</evidence>
<dbReference type="InterPro" id="IPR046844">
    <property type="entry name" value="Lon-like_helical"/>
</dbReference>
<keyword evidence="3" id="KW-0175">Coiled coil</keyword>
<dbReference type="RefSeq" id="WP_008616030.1">
    <property type="nucleotide sequence ID" value="NZ_AONQ01000015.1"/>
</dbReference>
<feature type="active site" evidence="2">
    <location>
        <position position="666"/>
    </location>
</feature>
<evidence type="ECO:0000256" key="1">
    <source>
        <dbReference type="ARBA" id="ARBA00022670"/>
    </source>
</evidence>
<dbReference type="InterPro" id="IPR027417">
    <property type="entry name" value="P-loop_NTPase"/>
</dbReference>
<dbReference type="eggNOG" id="COG1067">
    <property type="taxonomic scope" value="Bacteria"/>
</dbReference>
<keyword evidence="2" id="KW-0378">Hydrolase</keyword>
<dbReference type="Gene3D" id="3.30.230.10">
    <property type="match status" value="1"/>
</dbReference>
<feature type="region of interest" description="Disordered" evidence="4">
    <location>
        <begin position="292"/>
        <end position="311"/>
    </location>
</feature>
<dbReference type="Pfam" id="PF20437">
    <property type="entry name" value="LonC_helical"/>
    <property type="match status" value="1"/>
</dbReference>
<dbReference type="GO" id="GO:0004176">
    <property type="term" value="F:ATP-dependent peptidase activity"/>
    <property type="evidence" value="ECO:0007669"/>
    <property type="project" value="UniProtKB-UniRule"/>
</dbReference>
<dbReference type="Gene3D" id="3.40.50.300">
    <property type="entry name" value="P-loop containing nucleotide triphosphate hydrolases"/>
    <property type="match status" value="2"/>
</dbReference>
<feature type="coiled-coil region" evidence="3">
    <location>
        <begin position="213"/>
        <end position="240"/>
    </location>
</feature>
<feature type="domain" description="Lon proteolytic" evidence="5">
    <location>
        <begin position="576"/>
        <end position="771"/>
    </location>
</feature>
<accession>M2YCA0</accession>